<evidence type="ECO:0000256" key="2">
    <source>
        <dbReference type="SAM" id="Phobius"/>
    </source>
</evidence>
<sequence>MLAVCTAAAAAFVPSSAPPPLAPAARRSAATPIRLSFDSEERSESAKAAGIAALSGSLASAPVKASALLATLPVKAPALAQWEFSTGALAVQLALFGVVYRYAARSDFNDTPKRGTVFAFALCRALSSVQPSFSDRPEMFVQLLAYFGESVFAFGVAAASLGYAWKRGWVLRLPAAGLPPYYPEVFRDGPPPPYYDGPMDYREGGPPPPYYRDRAFSDGPDQPPF</sequence>
<name>A0A6S9ULA7_EMIHU</name>
<proteinExistence type="predicted"/>
<organism evidence="3">
    <name type="scientific">Emiliania huxleyi</name>
    <name type="common">Coccolithophore</name>
    <name type="synonym">Pontosphaera huxleyi</name>
    <dbReference type="NCBI Taxonomy" id="2903"/>
    <lineage>
        <taxon>Eukaryota</taxon>
        <taxon>Haptista</taxon>
        <taxon>Haptophyta</taxon>
        <taxon>Prymnesiophyceae</taxon>
        <taxon>Isochrysidales</taxon>
        <taxon>Noelaerhabdaceae</taxon>
        <taxon>Emiliania</taxon>
    </lineage>
</organism>
<dbReference type="EMBL" id="HBIR01056520">
    <property type="protein sequence ID" value="CAE0593738.1"/>
    <property type="molecule type" value="Transcribed_RNA"/>
</dbReference>
<keyword evidence="2" id="KW-0472">Membrane</keyword>
<protein>
    <submittedName>
        <fullName evidence="3">Uncharacterized protein</fullName>
    </submittedName>
</protein>
<feature type="region of interest" description="Disordered" evidence="1">
    <location>
        <begin position="193"/>
        <end position="225"/>
    </location>
</feature>
<accession>A0A6S9ULA7</accession>
<keyword evidence="2" id="KW-1133">Transmembrane helix</keyword>
<reference evidence="3" key="1">
    <citation type="submission" date="2021-01" db="EMBL/GenBank/DDBJ databases">
        <authorList>
            <person name="Corre E."/>
            <person name="Pelletier E."/>
            <person name="Niang G."/>
            <person name="Scheremetjew M."/>
            <person name="Finn R."/>
            <person name="Kale V."/>
            <person name="Holt S."/>
            <person name="Cochrane G."/>
            <person name="Meng A."/>
            <person name="Brown T."/>
            <person name="Cohen L."/>
        </authorList>
    </citation>
    <scope>NUCLEOTIDE SEQUENCE</scope>
    <source>
        <strain evidence="3">379</strain>
    </source>
</reference>
<feature type="transmembrane region" description="Helical" evidence="2">
    <location>
        <begin position="143"/>
        <end position="165"/>
    </location>
</feature>
<gene>
    <name evidence="3" type="ORF">EHUX00137_LOCUS44010</name>
</gene>
<dbReference type="AlphaFoldDB" id="A0A6S9ULA7"/>
<evidence type="ECO:0000313" key="3">
    <source>
        <dbReference type="EMBL" id="CAE0593738.1"/>
    </source>
</evidence>
<dbReference type="PANTHER" id="PTHR36383:SF1">
    <property type="entry name" value="PROTEIN, PUTATIVE-RELATED"/>
    <property type="match status" value="1"/>
</dbReference>
<dbReference type="PANTHER" id="PTHR36383">
    <property type="entry name" value="OS09G0529350 PROTEIN"/>
    <property type="match status" value="1"/>
</dbReference>
<evidence type="ECO:0000256" key="1">
    <source>
        <dbReference type="SAM" id="MobiDB-lite"/>
    </source>
</evidence>
<keyword evidence="2" id="KW-0812">Transmembrane</keyword>